<dbReference type="Gene3D" id="1.25.40.10">
    <property type="entry name" value="Tetratricopeptide repeat domain"/>
    <property type="match status" value="1"/>
</dbReference>
<dbReference type="SMART" id="SM00028">
    <property type="entry name" value="TPR"/>
    <property type="match status" value="1"/>
</dbReference>
<comment type="subcellular location">
    <subcellularLocation>
        <location evidence="1">Cytoplasm</location>
    </subcellularLocation>
</comment>
<dbReference type="Proteomes" id="UP000289738">
    <property type="component" value="Chromosome B03"/>
</dbReference>
<keyword evidence="4" id="KW-0507">mRNA processing</keyword>
<dbReference type="InterPro" id="IPR011990">
    <property type="entry name" value="TPR-like_helical_dom_sf"/>
</dbReference>
<evidence type="ECO:0000256" key="5">
    <source>
        <dbReference type="PROSITE-ProRule" id="PRU00339"/>
    </source>
</evidence>
<gene>
    <name evidence="6" type="ORF">Ahy_B03g063022</name>
</gene>
<dbReference type="Gene3D" id="2.30.29.30">
    <property type="entry name" value="Pleckstrin-homology domain (PH domain)/Phosphotyrosine-binding domain (PTB)"/>
    <property type="match status" value="1"/>
</dbReference>
<reference evidence="6 7" key="1">
    <citation type="submission" date="2019-01" db="EMBL/GenBank/DDBJ databases">
        <title>Sequencing of cultivated peanut Arachis hypogaea provides insights into genome evolution and oil improvement.</title>
        <authorList>
            <person name="Chen X."/>
        </authorList>
    </citation>
    <scope>NUCLEOTIDE SEQUENCE [LARGE SCALE GENOMIC DNA]</scope>
    <source>
        <strain evidence="7">cv. Fuhuasheng</strain>
        <tissue evidence="6">Leaves</tissue>
    </source>
</reference>
<evidence type="ECO:0000313" key="6">
    <source>
        <dbReference type="EMBL" id="RYR18403.1"/>
    </source>
</evidence>
<dbReference type="FunFam" id="2.30.29.30:FF:000159">
    <property type="entry name" value="mRNA-decapping enzyme-like protein"/>
    <property type="match status" value="1"/>
</dbReference>
<accession>A0A444ZW23</accession>
<dbReference type="AlphaFoldDB" id="A0A444ZW23"/>
<dbReference type="SUPFAM" id="SSF50729">
    <property type="entry name" value="PH domain-like"/>
    <property type="match status" value="1"/>
</dbReference>
<name>A0A444ZW23_ARAHY</name>
<dbReference type="GO" id="GO:0003729">
    <property type="term" value="F:mRNA binding"/>
    <property type="evidence" value="ECO:0007669"/>
    <property type="project" value="TreeGrafter"/>
</dbReference>
<evidence type="ECO:0000313" key="7">
    <source>
        <dbReference type="Proteomes" id="UP000289738"/>
    </source>
</evidence>
<dbReference type="GO" id="GO:0031087">
    <property type="term" value="P:deadenylation-independent decapping of nuclear-transcribed mRNA"/>
    <property type="evidence" value="ECO:0007669"/>
    <property type="project" value="TreeGrafter"/>
</dbReference>
<dbReference type="GO" id="GO:0000290">
    <property type="term" value="P:deadenylation-dependent decapping of nuclear-transcribed mRNA"/>
    <property type="evidence" value="ECO:0007669"/>
    <property type="project" value="InterPro"/>
</dbReference>
<feature type="repeat" description="TPR" evidence="5">
    <location>
        <begin position="193"/>
        <end position="226"/>
    </location>
</feature>
<evidence type="ECO:0000256" key="1">
    <source>
        <dbReference type="ARBA" id="ARBA00004496"/>
    </source>
</evidence>
<evidence type="ECO:0000256" key="2">
    <source>
        <dbReference type="ARBA" id="ARBA00008778"/>
    </source>
</evidence>
<comment type="similarity">
    <text evidence="2">Belongs to the DCP1 family.</text>
</comment>
<protein>
    <submittedName>
        <fullName evidence="6">Uncharacterized protein</fullName>
    </submittedName>
</protein>
<dbReference type="InterPro" id="IPR010334">
    <property type="entry name" value="Dcp1"/>
</dbReference>
<dbReference type="EMBL" id="SDMP01000013">
    <property type="protein sequence ID" value="RYR18403.1"/>
    <property type="molecule type" value="Genomic_DNA"/>
</dbReference>
<dbReference type="Pfam" id="PF06058">
    <property type="entry name" value="DCP1"/>
    <property type="match status" value="1"/>
</dbReference>
<dbReference type="GO" id="GO:0008047">
    <property type="term" value="F:enzyme activator activity"/>
    <property type="evidence" value="ECO:0007669"/>
    <property type="project" value="InterPro"/>
</dbReference>
<dbReference type="InterPro" id="IPR019734">
    <property type="entry name" value="TPR_rpt"/>
</dbReference>
<dbReference type="PROSITE" id="PS50005">
    <property type="entry name" value="TPR"/>
    <property type="match status" value="1"/>
</dbReference>
<dbReference type="STRING" id="3818.A0A444ZW23"/>
<keyword evidence="7" id="KW-1185">Reference proteome</keyword>
<organism evidence="6 7">
    <name type="scientific">Arachis hypogaea</name>
    <name type="common">Peanut</name>
    <dbReference type="NCBI Taxonomy" id="3818"/>
    <lineage>
        <taxon>Eukaryota</taxon>
        <taxon>Viridiplantae</taxon>
        <taxon>Streptophyta</taxon>
        <taxon>Embryophyta</taxon>
        <taxon>Tracheophyta</taxon>
        <taxon>Spermatophyta</taxon>
        <taxon>Magnoliopsida</taxon>
        <taxon>eudicotyledons</taxon>
        <taxon>Gunneridae</taxon>
        <taxon>Pentapetalae</taxon>
        <taxon>rosids</taxon>
        <taxon>fabids</taxon>
        <taxon>Fabales</taxon>
        <taxon>Fabaceae</taxon>
        <taxon>Papilionoideae</taxon>
        <taxon>50 kb inversion clade</taxon>
        <taxon>dalbergioids sensu lato</taxon>
        <taxon>Dalbergieae</taxon>
        <taxon>Pterocarpus clade</taxon>
        <taxon>Arachis</taxon>
    </lineage>
</organism>
<comment type="caution">
    <text evidence="6">The sequence shown here is derived from an EMBL/GenBank/DDBJ whole genome shotgun (WGS) entry which is preliminary data.</text>
</comment>
<dbReference type="CDD" id="cd13182">
    <property type="entry name" value="EVH1-like_Dcp1"/>
    <property type="match status" value="1"/>
</dbReference>
<evidence type="ECO:0000256" key="3">
    <source>
        <dbReference type="ARBA" id="ARBA00022490"/>
    </source>
</evidence>
<proteinExistence type="inferred from homology"/>
<dbReference type="PANTHER" id="PTHR16290:SF0">
    <property type="entry name" value="DECAPPING PROTEIN 1, ISOFORM A"/>
    <property type="match status" value="1"/>
</dbReference>
<dbReference type="GO" id="GO:0000932">
    <property type="term" value="C:P-body"/>
    <property type="evidence" value="ECO:0007669"/>
    <property type="project" value="TreeGrafter"/>
</dbReference>
<evidence type="ECO:0000256" key="4">
    <source>
        <dbReference type="ARBA" id="ARBA00022664"/>
    </source>
</evidence>
<keyword evidence="5" id="KW-0802">TPR repeat</keyword>
<keyword evidence="3" id="KW-0963">Cytoplasm</keyword>
<dbReference type="PANTHER" id="PTHR16290">
    <property type="entry name" value="TRANSCRIPTION FACTOR SMIF DECAPPING ENZYME DCP1"/>
    <property type="match status" value="1"/>
</dbReference>
<sequence length="249" mass="29188">MSQNGKLMPNLDQHSTKLLNLTVLQCIDPFVEEILITTAHVTFYEFNIDLFQWSRKDVEGSLFVVKRNTQPRFQFIVTNRRNTGIGYWNSTIVVMLHSILFLMYRNAAQEVNGIWFYNAHECEEVANIFNRILNAYAKLPPKSKVSFTKRFSHFWILPIYAKLRQCLYAVEPPMSIITVKECTKALYLNPVYIKALVRRGEAHEKLEHFEETIADMKKILEIDPSNDQSRKAIKRVEPLAAEKREMMKR</sequence>
<dbReference type="InterPro" id="IPR011993">
    <property type="entry name" value="PH-like_dom_sf"/>
</dbReference>
<dbReference type="GO" id="GO:0006397">
    <property type="term" value="P:mRNA processing"/>
    <property type="evidence" value="ECO:0007669"/>
    <property type="project" value="UniProtKB-KW"/>
</dbReference>
<dbReference type="SUPFAM" id="SSF48452">
    <property type="entry name" value="TPR-like"/>
    <property type="match status" value="1"/>
</dbReference>